<organism evidence="2 3">
    <name type="scientific">Streptomyces malaysiensis</name>
    <dbReference type="NCBI Taxonomy" id="92644"/>
    <lineage>
        <taxon>Bacteria</taxon>
        <taxon>Bacillati</taxon>
        <taxon>Actinomycetota</taxon>
        <taxon>Actinomycetes</taxon>
        <taxon>Kitasatosporales</taxon>
        <taxon>Streptomycetaceae</taxon>
        <taxon>Streptomyces</taxon>
        <taxon>Streptomyces violaceusniger group</taxon>
    </lineage>
</organism>
<protein>
    <submittedName>
        <fullName evidence="2">Uncharacterized protein</fullName>
    </submittedName>
</protein>
<dbReference type="Proteomes" id="UP000663421">
    <property type="component" value="Chromosome"/>
</dbReference>
<reference evidence="2 3" key="1">
    <citation type="submission" date="2020-11" db="EMBL/GenBank/DDBJ databases">
        <title>Complete genome sequence unveiled secondary metabolic potentials in Streptomyces solisilvae HNM0141.</title>
        <authorList>
            <person name="Huang X."/>
        </authorList>
    </citation>
    <scope>NUCLEOTIDE SEQUENCE [LARGE SCALE GENOMIC DNA]</scope>
    <source>
        <strain evidence="2 3">HNM0141</strain>
    </source>
</reference>
<name>A0ABX6WD70_STRMQ</name>
<evidence type="ECO:0000313" key="2">
    <source>
        <dbReference type="EMBL" id="QPI58579.1"/>
    </source>
</evidence>
<evidence type="ECO:0000313" key="3">
    <source>
        <dbReference type="Proteomes" id="UP000663421"/>
    </source>
</evidence>
<dbReference type="EMBL" id="CP065050">
    <property type="protein sequence ID" value="QPI58579.1"/>
    <property type="molecule type" value="Genomic_DNA"/>
</dbReference>
<feature type="region of interest" description="Disordered" evidence="1">
    <location>
        <begin position="108"/>
        <end position="136"/>
    </location>
</feature>
<gene>
    <name evidence="2" type="ORF">I1A49_30025</name>
</gene>
<proteinExistence type="predicted"/>
<accession>A0ABX6WD70</accession>
<sequence length="136" mass="14100">MPAPLPGVGDGGAAPGEAPFAVPSAPEASSLRCAFAVSSRSRCATWAICRVLSSASSFSMERSCFFTLSCCFFRFTASDSCLSSALLARVATVSARRSPLVSRWIRAASRPAARSSSRASSAASSGWGVSRVSRKP</sequence>
<keyword evidence="3" id="KW-1185">Reference proteome</keyword>
<evidence type="ECO:0000256" key="1">
    <source>
        <dbReference type="SAM" id="MobiDB-lite"/>
    </source>
</evidence>